<reference evidence="2 3" key="1">
    <citation type="journal article" date="2006" name="PLoS Genet.">
        <title>Secrets of soil survival revealed by the genome sequence of Arthrobacter aurescens TC1.</title>
        <authorList>
            <person name="Mongodin E.F."/>
            <person name="Shapir N."/>
            <person name="Daugherty S.C."/>
            <person name="DeBoy R.T."/>
            <person name="Emerson J.B."/>
            <person name="Shvartzbeyn A."/>
            <person name="Radune D."/>
            <person name="Vamathevan J."/>
            <person name="Riggs F."/>
            <person name="Grinberg V."/>
            <person name="Khouri H."/>
            <person name="Wackett L.P."/>
            <person name="Nelson K.E."/>
            <person name="Sadowsky M.J."/>
        </authorList>
    </citation>
    <scope>NUCLEOTIDE SEQUENCE [LARGE SCALE GENOMIC DNA]</scope>
    <source>
        <strain evidence="2 3">TC1</strain>
    </source>
</reference>
<sequence>MNPAPTTFEAKHKQLKAGRGSFLDKASDRARNYLHQHGQGPPQR</sequence>
<evidence type="ECO:0000313" key="3">
    <source>
        <dbReference type="Proteomes" id="UP000000637"/>
    </source>
</evidence>
<accession>A1RCA3</accession>
<protein>
    <submittedName>
        <fullName evidence="2">Uncharacterized protein</fullName>
    </submittedName>
</protein>
<organism evidence="2 3">
    <name type="scientific">Paenarthrobacter aurescens (strain TC1)</name>
    <dbReference type="NCBI Taxonomy" id="290340"/>
    <lineage>
        <taxon>Bacteria</taxon>
        <taxon>Bacillati</taxon>
        <taxon>Actinomycetota</taxon>
        <taxon>Actinomycetes</taxon>
        <taxon>Micrococcales</taxon>
        <taxon>Micrococcaceae</taxon>
        <taxon>Paenarthrobacter</taxon>
    </lineage>
</organism>
<dbReference type="EMBL" id="CP000474">
    <property type="protein sequence ID" value="ABM06810.1"/>
    <property type="molecule type" value="Genomic_DNA"/>
</dbReference>
<proteinExistence type="predicted"/>
<feature type="region of interest" description="Disordered" evidence="1">
    <location>
        <begin position="1"/>
        <end position="23"/>
    </location>
</feature>
<dbReference type="HOGENOM" id="CLU_3211761_0_0_11"/>
<name>A1RCA3_PAEAT</name>
<dbReference type="AlphaFoldDB" id="A1RCA3"/>
<dbReference type="KEGG" id="aau:AAur_4200"/>
<dbReference type="Proteomes" id="UP000000637">
    <property type="component" value="Chromosome"/>
</dbReference>
<gene>
    <name evidence="2" type="ordered locus">AAur_4200</name>
</gene>
<evidence type="ECO:0000256" key="1">
    <source>
        <dbReference type="SAM" id="MobiDB-lite"/>
    </source>
</evidence>
<evidence type="ECO:0000313" key="2">
    <source>
        <dbReference type="EMBL" id="ABM06810.1"/>
    </source>
</evidence>
<keyword evidence="3" id="KW-1185">Reference proteome</keyword>